<sequence>MRAIVVCLDGMTGVLLAGPAIRAVATRADHVTLMCGPRGEEAARLLPHVDDVLVWEAPWTGPRPPTVDEADVDGLLERLRDESYDVALVLTSFEQSPLPAALLLRMAYVRHIGADSADDSGSLIDGPHRRLPGRHDAEAALDTAAALGFLPRAGDDGRLRVLPTPDTAALTGNGPYVVLHPGAGTPARSWGADRAAEAVALLADAGHRVVVTGGPREAALTHEVSGGTAVDLGGRTDLRTLAGVLRAADVVIAGNTGPAHLAAATGTPVVSVFSPVVPAERRGPYGVPAVLLGDQNSPCAATRARHCPVPGHPCLSEVTAQDVVRGVQKLLAESV</sequence>
<keyword evidence="4" id="KW-1185">Reference proteome</keyword>
<dbReference type="EC" id="2.4.-.-" evidence="3"/>
<keyword evidence="1 3" id="KW-0328">Glycosyltransferase</keyword>
<dbReference type="RefSeq" id="WP_359773159.1">
    <property type="nucleotide sequence ID" value="NZ_JBEYRR010000001.1"/>
</dbReference>
<dbReference type="InterPro" id="IPR002201">
    <property type="entry name" value="Glyco_trans_9"/>
</dbReference>
<dbReference type="EMBL" id="JBEYRS010000015">
    <property type="protein sequence ID" value="MEW2366139.1"/>
    <property type="molecule type" value="Genomic_DNA"/>
</dbReference>
<gene>
    <name evidence="3" type="ORF">AB0887_29855</name>
</gene>
<reference evidence="3 4" key="1">
    <citation type="submission" date="2024-06" db="EMBL/GenBank/DDBJ databases">
        <title>The Natural Products Discovery Center: Release of the First 8490 Sequenced Strains for Exploring Actinobacteria Biosynthetic Diversity.</title>
        <authorList>
            <person name="Kalkreuter E."/>
            <person name="Kautsar S.A."/>
            <person name="Yang D."/>
            <person name="Bader C.D."/>
            <person name="Teijaro C.N."/>
            <person name="Fluegel L."/>
            <person name="Davis C.M."/>
            <person name="Simpson J.R."/>
            <person name="Lauterbach L."/>
            <person name="Steele A.D."/>
            <person name="Gui C."/>
            <person name="Meng S."/>
            <person name="Li G."/>
            <person name="Viehrig K."/>
            <person name="Ye F."/>
            <person name="Su P."/>
            <person name="Kiefer A.F."/>
            <person name="Nichols A."/>
            <person name="Cepeda A.J."/>
            <person name="Yan W."/>
            <person name="Fan B."/>
            <person name="Jiang Y."/>
            <person name="Adhikari A."/>
            <person name="Zheng C.-J."/>
            <person name="Schuster L."/>
            <person name="Cowan T.M."/>
            <person name="Smanski M.J."/>
            <person name="Chevrette M.G."/>
            <person name="De Carvalho L.P.S."/>
            <person name="Shen B."/>
        </authorList>
    </citation>
    <scope>NUCLEOTIDE SEQUENCE [LARGE SCALE GENOMIC DNA]</scope>
    <source>
        <strain evidence="3 4">NPDC047833</strain>
    </source>
</reference>
<organism evidence="3 4">
    <name type="scientific">Streptomyces huasconensis</name>
    <dbReference type="NCBI Taxonomy" id="1854574"/>
    <lineage>
        <taxon>Bacteria</taxon>
        <taxon>Bacillati</taxon>
        <taxon>Actinomycetota</taxon>
        <taxon>Actinomycetes</taxon>
        <taxon>Kitasatosporales</taxon>
        <taxon>Streptomycetaceae</taxon>
        <taxon>Streptomyces</taxon>
    </lineage>
</organism>
<dbReference type="Pfam" id="PF01075">
    <property type="entry name" value="Glyco_transf_9"/>
    <property type="match status" value="1"/>
</dbReference>
<dbReference type="CDD" id="cd03789">
    <property type="entry name" value="GT9_LPS_heptosyltransferase"/>
    <property type="match status" value="1"/>
</dbReference>
<evidence type="ECO:0000313" key="4">
    <source>
        <dbReference type="Proteomes" id="UP001553843"/>
    </source>
</evidence>
<accession>A0ABV3M4J5</accession>
<dbReference type="PANTHER" id="PTHR30160">
    <property type="entry name" value="TETRAACYLDISACCHARIDE 4'-KINASE-RELATED"/>
    <property type="match status" value="1"/>
</dbReference>
<comment type="caution">
    <text evidence="3">The sequence shown here is derived from an EMBL/GenBank/DDBJ whole genome shotgun (WGS) entry which is preliminary data.</text>
</comment>
<evidence type="ECO:0000256" key="2">
    <source>
        <dbReference type="ARBA" id="ARBA00022679"/>
    </source>
</evidence>
<dbReference type="PANTHER" id="PTHR30160:SF1">
    <property type="entry name" value="LIPOPOLYSACCHARIDE 1,2-N-ACETYLGLUCOSAMINETRANSFERASE-RELATED"/>
    <property type="match status" value="1"/>
</dbReference>
<name>A0ABV3M4J5_9ACTN</name>
<keyword evidence="2 3" id="KW-0808">Transferase</keyword>
<dbReference type="SUPFAM" id="SSF53756">
    <property type="entry name" value="UDP-Glycosyltransferase/glycogen phosphorylase"/>
    <property type="match status" value="1"/>
</dbReference>
<evidence type="ECO:0000313" key="3">
    <source>
        <dbReference type="EMBL" id="MEW2366139.1"/>
    </source>
</evidence>
<dbReference type="InterPro" id="IPR051199">
    <property type="entry name" value="LPS_LOS_Heptosyltrfase"/>
</dbReference>
<dbReference type="Gene3D" id="3.40.50.2000">
    <property type="entry name" value="Glycogen Phosphorylase B"/>
    <property type="match status" value="2"/>
</dbReference>
<dbReference type="Proteomes" id="UP001553843">
    <property type="component" value="Unassembled WGS sequence"/>
</dbReference>
<dbReference type="GO" id="GO:0016757">
    <property type="term" value="F:glycosyltransferase activity"/>
    <property type="evidence" value="ECO:0007669"/>
    <property type="project" value="UniProtKB-KW"/>
</dbReference>
<protein>
    <submittedName>
        <fullName evidence="3">Glycosyltransferase family 9 protein</fullName>
        <ecNumber evidence="3">2.4.-.-</ecNumber>
    </submittedName>
</protein>
<proteinExistence type="predicted"/>
<evidence type="ECO:0000256" key="1">
    <source>
        <dbReference type="ARBA" id="ARBA00022676"/>
    </source>
</evidence>